<accession>A0A3M0AF28</accession>
<proteinExistence type="predicted"/>
<evidence type="ECO:0000313" key="2">
    <source>
        <dbReference type="EMBL" id="RMA81055.1"/>
    </source>
</evidence>
<dbReference type="RefSeq" id="WP_147434516.1">
    <property type="nucleotide sequence ID" value="NZ_REFJ01000002.1"/>
</dbReference>
<evidence type="ECO:0000313" key="3">
    <source>
        <dbReference type="Proteomes" id="UP000267187"/>
    </source>
</evidence>
<organism evidence="2 3">
    <name type="scientific">Umboniibacter marinipuniceus</name>
    <dbReference type="NCBI Taxonomy" id="569599"/>
    <lineage>
        <taxon>Bacteria</taxon>
        <taxon>Pseudomonadati</taxon>
        <taxon>Pseudomonadota</taxon>
        <taxon>Gammaproteobacteria</taxon>
        <taxon>Cellvibrionales</taxon>
        <taxon>Cellvibrionaceae</taxon>
        <taxon>Umboniibacter</taxon>
    </lineage>
</organism>
<dbReference type="AlphaFoldDB" id="A0A3M0AF28"/>
<gene>
    <name evidence="2" type="ORF">DFR27_0847</name>
</gene>
<dbReference type="Pfam" id="PF26379">
    <property type="entry name" value="FimL_2nd"/>
    <property type="match status" value="1"/>
</dbReference>
<keyword evidence="3" id="KW-1185">Reference proteome</keyword>
<sequence length="543" mass="59492">MPQNFQIASLVLVKEQMLATLHGAANHLDEWIEDDSLSESLEQAMNDLSQLAGTAKILSLDGLATFYGVAHTALANGSISAATEIKKADYATLILKTERYLDFLEEGGLAAAEVLHADIVKLERLAKEKPSDIFQWRDDLLNAVELKDYRYDDAALRRFRTMFQTGLLALLSDEPGRAVLLMDRAAQRLRKGAIDADELLWQLASQLISTYDTATVPMDAKRQLSYLDRYLAARIKGNGELNAYNRALGAVCWSSSVQRASGVSLESYPYSAVAEFSWAELTTARSKLDGIAADTLSSVAELVKEDLRQSRELLELMSSDNQSRDNARIDQLVGQFKSVANTLEVISLGSLAVLLRNQAHSLVEASANTSLTDKLLEDTADCLLYVESCLQTINSADAESLDVFNDERRKSIIADNLFQSARELALNEAKVMVGALKISLNEFVESGFDVSVVNEAASQLNCIAGIMNALNLARPLSVVQSAQSFVSEKVLSDHLDGAIEPMLETFADALIGLEYYLDRVSFDENTDEGILDMASESLKAVGY</sequence>
<reference evidence="2 3" key="1">
    <citation type="submission" date="2018-10" db="EMBL/GenBank/DDBJ databases">
        <title>Genomic Encyclopedia of Type Strains, Phase IV (KMG-IV): sequencing the most valuable type-strain genomes for metagenomic binning, comparative biology and taxonomic classification.</title>
        <authorList>
            <person name="Goeker M."/>
        </authorList>
    </citation>
    <scope>NUCLEOTIDE SEQUENCE [LARGE SCALE GENOMIC DNA]</scope>
    <source>
        <strain evidence="2 3">DSM 25080</strain>
    </source>
</reference>
<comment type="caution">
    <text evidence="2">The sequence shown here is derived from an EMBL/GenBank/DDBJ whole genome shotgun (WGS) entry which is preliminary data.</text>
</comment>
<dbReference type="InterPro" id="IPR058661">
    <property type="entry name" value="FimL_2nd"/>
</dbReference>
<feature type="domain" description="Scaffold protein FimL second" evidence="1">
    <location>
        <begin position="154"/>
        <end position="242"/>
    </location>
</feature>
<dbReference type="OrthoDB" id="9803176at2"/>
<dbReference type="EMBL" id="REFJ01000002">
    <property type="protein sequence ID" value="RMA81055.1"/>
    <property type="molecule type" value="Genomic_DNA"/>
</dbReference>
<name>A0A3M0AF28_9GAMM</name>
<dbReference type="Proteomes" id="UP000267187">
    <property type="component" value="Unassembled WGS sequence"/>
</dbReference>
<evidence type="ECO:0000259" key="1">
    <source>
        <dbReference type="Pfam" id="PF26379"/>
    </source>
</evidence>
<protein>
    <recommendedName>
        <fullName evidence="1">Scaffold protein FimL second domain-containing protein</fullName>
    </recommendedName>
</protein>